<feature type="transmembrane region" description="Helical" evidence="1">
    <location>
        <begin position="208"/>
        <end position="230"/>
    </location>
</feature>
<organism evidence="2 3">
    <name type="scientific">Pseudonocardia hydrocarbonoxydans</name>
    <dbReference type="NCBI Taxonomy" id="76726"/>
    <lineage>
        <taxon>Bacteria</taxon>
        <taxon>Bacillati</taxon>
        <taxon>Actinomycetota</taxon>
        <taxon>Actinomycetes</taxon>
        <taxon>Pseudonocardiales</taxon>
        <taxon>Pseudonocardiaceae</taxon>
        <taxon>Pseudonocardia</taxon>
    </lineage>
</organism>
<feature type="transmembrane region" description="Helical" evidence="1">
    <location>
        <begin position="79"/>
        <end position="103"/>
    </location>
</feature>
<name>A0A4Y3WQB9_9PSEU</name>
<reference evidence="2 3" key="1">
    <citation type="submission" date="2019-06" db="EMBL/GenBank/DDBJ databases">
        <title>Whole genome shotgun sequence of Pseudonocardia hydrocarbonoxydans NBRC 14498.</title>
        <authorList>
            <person name="Hosoyama A."/>
            <person name="Uohara A."/>
            <person name="Ohji S."/>
            <person name="Ichikawa N."/>
        </authorList>
    </citation>
    <scope>NUCLEOTIDE SEQUENCE [LARGE SCALE GENOMIC DNA]</scope>
    <source>
        <strain evidence="2 3">NBRC 14498</strain>
    </source>
</reference>
<feature type="transmembrane region" description="Helical" evidence="1">
    <location>
        <begin position="37"/>
        <end position="59"/>
    </location>
</feature>
<keyword evidence="1" id="KW-1133">Transmembrane helix</keyword>
<accession>A0A4Y3WQB9</accession>
<dbReference type="EMBL" id="BJNG01000022">
    <property type="protein sequence ID" value="GEC20708.1"/>
    <property type="molecule type" value="Genomic_DNA"/>
</dbReference>
<sequence>MTTAPVLDPVSDAPRAAPLGRLLAAELRWVLRRPRTLVMLGLFALIPVLISIGVATAGATGRGPGLVSAVAGNGLVLPIVALTLSMALLLPLAVAMAAADAIAGESAHGTLRGLLLSPVSRLRLVVMKAFGVLVVATLATVVVAAVGVLAGLVVVGGADGQLVTLSGTALGPGAALLRVGLVVVFVVGQLAAVGAVALAVSSVTDHPLVVLASVLGALIVFGVLSAIPALEWLQPWLLTSGWTAGVDALRDPLPLGGMIESSLRALCYVAVGMGLTTYRMLRRDA</sequence>
<dbReference type="OrthoDB" id="3217553at2"/>
<keyword evidence="3" id="KW-1185">Reference proteome</keyword>
<keyword evidence="1" id="KW-0812">Transmembrane</keyword>
<dbReference type="AlphaFoldDB" id="A0A4Y3WQB9"/>
<dbReference type="PANTHER" id="PTHR37305">
    <property type="entry name" value="INTEGRAL MEMBRANE PROTEIN-RELATED"/>
    <property type="match status" value="1"/>
</dbReference>
<dbReference type="Pfam" id="PF12679">
    <property type="entry name" value="ABC2_membrane_2"/>
    <property type="match status" value="1"/>
</dbReference>
<proteinExistence type="predicted"/>
<dbReference type="RefSeq" id="WP_141279245.1">
    <property type="nucleotide sequence ID" value="NZ_BAAARZ010000038.1"/>
</dbReference>
<dbReference type="GO" id="GO:0005886">
    <property type="term" value="C:plasma membrane"/>
    <property type="evidence" value="ECO:0007669"/>
    <property type="project" value="UniProtKB-SubCell"/>
</dbReference>
<dbReference type="PANTHER" id="PTHR37305:SF1">
    <property type="entry name" value="MEMBRANE PROTEIN"/>
    <property type="match status" value="1"/>
</dbReference>
<protein>
    <submittedName>
        <fullName evidence="2">Membrane protein</fullName>
    </submittedName>
</protein>
<evidence type="ECO:0000313" key="3">
    <source>
        <dbReference type="Proteomes" id="UP000320338"/>
    </source>
</evidence>
<feature type="transmembrane region" description="Helical" evidence="1">
    <location>
        <begin position="124"/>
        <end position="155"/>
    </location>
</feature>
<evidence type="ECO:0000313" key="2">
    <source>
        <dbReference type="EMBL" id="GEC20708.1"/>
    </source>
</evidence>
<feature type="transmembrane region" description="Helical" evidence="1">
    <location>
        <begin position="175"/>
        <end position="201"/>
    </location>
</feature>
<dbReference type="Proteomes" id="UP000320338">
    <property type="component" value="Unassembled WGS sequence"/>
</dbReference>
<keyword evidence="1" id="KW-0472">Membrane</keyword>
<comment type="caution">
    <text evidence="2">The sequence shown here is derived from an EMBL/GenBank/DDBJ whole genome shotgun (WGS) entry which is preliminary data.</text>
</comment>
<gene>
    <name evidence="2" type="ORF">PHY01_29910</name>
</gene>
<evidence type="ECO:0000256" key="1">
    <source>
        <dbReference type="SAM" id="Phobius"/>
    </source>
</evidence>
<dbReference type="GO" id="GO:0140359">
    <property type="term" value="F:ABC-type transporter activity"/>
    <property type="evidence" value="ECO:0007669"/>
    <property type="project" value="InterPro"/>
</dbReference>
<feature type="transmembrane region" description="Helical" evidence="1">
    <location>
        <begin position="262"/>
        <end position="281"/>
    </location>
</feature>